<organism evidence="1">
    <name type="scientific">Arion vulgaris</name>
    <dbReference type="NCBI Taxonomy" id="1028688"/>
    <lineage>
        <taxon>Eukaryota</taxon>
        <taxon>Metazoa</taxon>
        <taxon>Spiralia</taxon>
        <taxon>Lophotrochozoa</taxon>
        <taxon>Mollusca</taxon>
        <taxon>Gastropoda</taxon>
        <taxon>Heterobranchia</taxon>
        <taxon>Euthyneura</taxon>
        <taxon>Panpulmonata</taxon>
        <taxon>Eupulmonata</taxon>
        <taxon>Stylommatophora</taxon>
        <taxon>Helicina</taxon>
        <taxon>Arionoidea</taxon>
        <taxon>Arionidae</taxon>
        <taxon>Arion</taxon>
    </lineage>
</organism>
<proteinExistence type="predicted"/>
<name>A0A0B6ZUL3_9EUPU</name>
<gene>
    <name evidence="1" type="primary">ORF81735</name>
</gene>
<accession>A0A0B6ZUL3</accession>
<protein>
    <submittedName>
        <fullName evidence="1">Uncharacterized protein</fullName>
    </submittedName>
</protein>
<reference evidence="1" key="1">
    <citation type="submission" date="2014-12" db="EMBL/GenBank/DDBJ databases">
        <title>Insight into the proteome of Arion vulgaris.</title>
        <authorList>
            <person name="Aradska J."/>
            <person name="Bulat T."/>
            <person name="Smidak R."/>
            <person name="Sarate P."/>
            <person name="Gangsoo J."/>
            <person name="Sialana F."/>
            <person name="Bilban M."/>
            <person name="Lubec G."/>
        </authorList>
    </citation>
    <scope>NUCLEOTIDE SEQUENCE</scope>
    <source>
        <tissue evidence="1">Skin</tissue>
    </source>
</reference>
<dbReference type="EMBL" id="HACG01025413">
    <property type="protein sequence ID" value="CEK72278.1"/>
    <property type="molecule type" value="Transcribed_RNA"/>
</dbReference>
<sequence>MEPWAGDLSDVNDAWWETAYQVFLTKEPLRKILNFAKQHKTKNNWGDFGFDITSVVPYYGEIHHVDKRAIIVVLAKARLWEGRARDNFKDLKDYIQRLVQKGTALEMTSPPLQSQTIAMINVMMKLMYNEDGTPIQRNQPELLLSLTNDQKKLILDLIYDKLDFILKWI</sequence>
<dbReference type="AlphaFoldDB" id="A0A0B6ZUL3"/>
<evidence type="ECO:0000313" key="1">
    <source>
        <dbReference type="EMBL" id="CEK72278.1"/>
    </source>
</evidence>